<feature type="region of interest" description="Disordered" evidence="1">
    <location>
        <begin position="473"/>
        <end position="497"/>
    </location>
</feature>
<feature type="compositionally biased region" description="Polar residues" evidence="1">
    <location>
        <begin position="323"/>
        <end position="336"/>
    </location>
</feature>
<sequence>MEVAALSVAIFGASCALINAIVGIRDLRRDYHMKRGDPMAPGKEPSLPWFFTAITTISRNVNDVSSALGRTLPEELDYKLKADINALRPRIKTLLAEIEKSRTFPPRTEAFNGGRAQVEGHTTPLESLAMELEEAIRKAIGDFKARLTAKKETKKHTLPSTSAEISNTKFCYGAILCQSGRATSASLAAPCTGAWKKPEWGFICQYCNLEVGDYKSILLSKTGTALETSDFLASCHVMACDERELRAYYKCLVCYLHKKDVAFTTASAFETHMTQHPVLPQVLERPTSASSGEAQRDITKYLEAEDSIPAFRTEPTIEVKPSNGPSLDTSSENWSSVKDYRKDDEEFISPAESPIDSPSDSRSINEPKLMSPWATPRPPPSLSHSPTLVSHPELDDTSYIPELDIGLKSKAPELHPPVELPGGDLSNETSQLQSTIETPSSTIKVPRVSAFEDGQVFEMPGMFEMPGIALNPNASQGIGRSHGIAKRKPLPGTSGGS</sequence>
<dbReference type="Proteomes" id="UP000544331">
    <property type="component" value="Unassembled WGS sequence"/>
</dbReference>
<feature type="compositionally biased region" description="Low complexity" evidence="1">
    <location>
        <begin position="353"/>
        <end position="364"/>
    </location>
</feature>
<feature type="region of interest" description="Disordered" evidence="1">
    <location>
        <begin position="312"/>
        <end position="394"/>
    </location>
</feature>
<comment type="caution">
    <text evidence="2">The sequence shown here is derived from an EMBL/GenBank/DDBJ whole genome shotgun (WGS) entry which is preliminary data.</text>
</comment>
<proteinExistence type="predicted"/>
<evidence type="ECO:0000313" key="2">
    <source>
        <dbReference type="EMBL" id="KAF5716286.1"/>
    </source>
</evidence>
<gene>
    <name evidence="2" type="ORF">FMUND_6435</name>
</gene>
<keyword evidence="3" id="KW-1185">Reference proteome</keyword>
<evidence type="ECO:0000256" key="1">
    <source>
        <dbReference type="SAM" id="MobiDB-lite"/>
    </source>
</evidence>
<name>A0A8H5YS19_9HYPO</name>
<organism evidence="2 3">
    <name type="scientific">Fusarium mundagurra</name>
    <dbReference type="NCBI Taxonomy" id="1567541"/>
    <lineage>
        <taxon>Eukaryota</taxon>
        <taxon>Fungi</taxon>
        <taxon>Dikarya</taxon>
        <taxon>Ascomycota</taxon>
        <taxon>Pezizomycotina</taxon>
        <taxon>Sordariomycetes</taxon>
        <taxon>Hypocreomycetidae</taxon>
        <taxon>Hypocreales</taxon>
        <taxon>Nectriaceae</taxon>
        <taxon>Fusarium</taxon>
        <taxon>Fusarium fujikuroi species complex</taxon>
    </lineage>
</organism>
<evidence type="ECO:0000313" key="3">
    <source>
        <dbReference type="Proteomes" id="UP000544331"/>
    </source>
</evidence>
<reference evidence="2 3" key="1">
    <citation type="submission" date="2020-05" db="EMBL/GenBank/DDBJ databases">
        <title>Identification and distribution of gene clusters putatively required for synthesis of sphingolipid metabolism inhibitors in phylogenetically diverse species of the filamentous fungus Fusarium.</title>
        <authorList>
            <person name="Kim H.-S."/>
            <person name="Busman M."/>
            <person name="Brown D.W."/>
            <person name="Divon H."/>
            <person name="Uhlig S."/>
            <person name="Proctor R.H."/>
        </authorList>
    </citation>
    <scope>NUCLEOTIDE SEQUENCE [LARGE SCALE GENOMIC DNA]</scope>
    <source>
        <strain evidence="2 3">NRRL 66235</strain>
    </source>
</reference>
<dbReference type="AlphaFoldDB" id="A0A8H5YS19"/>
<protein>
    <submittedName>
        <fullName evidence="2">Uncharacterized protein</fullName>
    </submittedName>
</protein>
<accession>A0A8H5YS19</accession>
<dbReference type="OrthoDB" id="5090985at2759"/>
<dbReference type="EMBL" id="JAAOAN010000206">
    <property type="protein sequence ID" value="KAF5716286.1"/>
    <property type="molecule type" value="Genomic_DNA"/>
</dbReference>